<comment type="caution">
    <text evidence="3">The sequence shown here is derived from an EMBL/GenBank/DDBJ whole genome shotgun (WGS) entry which is preliminary data.</text>
</comment>
<gene>
    <name evidence="3" type="ORF">H9942_01095</name>
</gene>
<dbReference type="SUPFAM" id="SSF51695">
    <property type="entry name" value="PLC-like phosphodiesterases"/>
    <property type="match status" value="1"/>
</dbReference>
<accession>A0A9D2RXQ4</accession>
<name>A0A9D2RXQ4_9FIRM</name>
<feature type="domain" description="GP-PDE" evidence="1">
    <location>
        <begin position="28"/>
        <end position="140"/>
    </location>
</feature>
<dbReference type="GO" id="GO:0008081">
    <property type="term" value="F:phosphoric diester hydrolase activity"/>
    <property type="evidence" value="ECO:0007669"/>
    <property type="project" value="InterPro"/>
</dbReference>
<evidence type="ECO:0000259" key="2">
    <source>
        <dbReference type="Pfam" id="PF16387"/>
    </source>
</evidence>
<organism evidence="3 4">
    <name type="scientific">Candidatus Acutalibacter ornithocaccae</name>
    <dbReference type="NCBI Taxonomy" id="2838416"/>
    <lineage>
        <taxon>Bacteria</taxon>
        <taxon>Bacillati</taxon>
        <taxon>Bacillota</taxon>
        <taxon>Clostridia</taxon>
        <taxon>Eubacteriales</taxon>
        <taxon>Acutalibacteraceae</taxon>
        <taxon>Acutalibacter</taxon>
    </lineage>
</organism>
<dbReference type="CDD" id="cd08566">
    <property type="entry name" value="GDPD_AtGDE_like"/>
    <property type="match status" value="1"/>
</dbReference>
<dbReference type="InterPro" id="IPR030395">
    <property type="entry name" value="GP_PDE_dom"/>
</dbReference>
<dbReference type="EMBL" id="DWXZ01000016">
    <property type="protein sequence ID" value="HJB36648.1"/>
    <property type="molecule type" value="Genomic_DNA"/>
</dbReference>
<evidence type="ECO:0000313" key="3">
    <source>
        <dbReference type="EMBL" id="HJB36648.1"/>
    </source>
</evidence>
<dbReference type="Pfam" id="PF03009">
    <property type="entry name" value="GDPD"/>
    <property type="match status" value="1"/>
</dbReference>
<dbReference type="Gene3D" id="3.20.20.190">
    <property type="entry name" value="Phosphatidylinositol (PI) phosphodiesterase"/>
    <property type="match status" value="1"/>
</dbReference>
<dbReference type="Pfam" id="PF16387">
    <property type="entry name" value="DUF4996"/>
    <property type="match status" value="1"/>
</dbReference>
<proteinExistence type="predicted"/>
<reference evidence="3" key="2">
    <citation type="submission" date="2021-04" db="EMBL/GenBank/DDBJ databases">
        <authorList>
            <person name="Gilroy R."/>
        </authorList>
    </citation>
    <scope>NUCLEOTIDE SEQUENCE</scope>
    <source>
        <strain evidence="3">ChiBcolR8-3208</strain>
    </source>
</reference>
<reference evidence="3" key="1">
    <citation type="journal article" date="2021" name="PeerJ">
        <title>Extensive microbial diversity within the chicken gut microbiome revealed by metagenomics and culture.</title>
        <authorList>
            <person name="Gilroy R."/>
            <person name="Ravi A."/>
            <person name="Getino M."/>
            <person name="Pursley I."/>
            <person name="Horton D.L."/>
            <person name="Alikhan N.F."/>
            <person name="Baker D."/>
            <person name="Gharbi K."/>
            <person name="Hall N."/>
            <person name="Watson M."/>
            <person name="Adriaenssens E.M."/>
            <person name="Foster-Nyarko E."/>
            <person name="Jarju S."/>
            <person name="Secka A."/>
            <person name="Antonio M."/>
            <person name="Oren A."/>
            <person name="Chaudhuri R.R."/>
            <person name="La Ragione R."/>
            <person name="Hildebrand F."/>
            <person name="Pallen M.J."/>
        </authorList>
    </citation>
    <scope>NUCLEOTIDE SEQUENCE</scope>
    <source>
        <strain evidence="3">ChiBcolR8-3208</strain>
    </source>
</reference>
<dbReference type="InterPro" id="IPR017946">
    <property type="entry name" value="PLC-like_Pdiesterase_TIM-brl"/>
</dbReference>
<feature type="domain" description="DUF4996" evidence="2">
    <location>
        <begin position="175"/>
        <end position="281"/>
    </location>
</feature>
<evidence type="ECO:0000259" key="1">
    <source>
        <dbReference type="Pfam" id="PF03009"/>
    </source>
</evidence>
<evidence type="ECO:0000313" key="4">
    <source>
        <dbReference type="Proteomes" id="UP000824214"/>
    </source>
</evidence>
<dbReference type="GO" id="GO:0006629">
    <property type="term" value="P:lipid metabolic process"/>
    <property type="evidence" value="ECO:0007669"/>
    <property type="project" value="InterPro"/>
</dbReference>
<dbReference type="PANTHER" id="PTHR46211:SF14">
    <property type="entry name" value="GLYCEROPHOSPHODIESTER PHOSPHODIESTERASE"/>
    <property type="match status" value="1"/>
</dbReference>
<sequence>MFGRQEYREINGNLNRQLEEKQVLIAVHRGTWGGNVIQNTVQAYRIALDMGGDIFECDAALSADGVFYAFHDGTEPINLGREENLTTLPSQEIDRLVCINSAYGPSGVHVEKLEDVLQAFTHGELFNIARAWEHLPQLDALLARHPHVLGQALVKTPVREEYLEFFRRCPRKYMYMAIVRTEEEVRQALGYPGVNLVGMEFQASTPQDSLYQDEAIRSAQEAGVFVWANAIKLWPTEVGILFAGLDDDAALAGDPDGSWGEMMRKGVRVIQTDWPWQLSRYRARYFRNA</sequence>
<dbReference type="AlphaFoldDB" id="A0A9D2RXQ4"/>
<dbReference type="PANTHER" id="PTHR46211">
    <property type="entry name" value="GLYCEROPHOSPHORYL DIESTER PHOSPHODIESTERASE"/>
    <property type="match status" value="1"/>
</dbReference>
<dbReference type="InterPro" id="IPR032160">
    <property type="entry name" value="DUF4996"/>
</dbReference>
<protein>
    <submittedName>
        <fullName evidence="3">Glycerophosphodiester phosphodiesterase family protein</fullName>
    </submittedName>
</protein>
<dbReference type="Proteomes" id="UP000824214">
    <property type="component" value="Unassembled WGS sequence"/>
</dbReference>